<dbReference type="AlphaFoldDB" id="A0A9W6FFT7"/>
<dbReference type="Proteomes" id="UP001145094">
    <property type="component" value="Unassembled WGS sequence"/>
</dbReference>
<proteinExistence type="predicted"/>
<protein>
    <submittedName>
        <fullName evidence="1">Uncharacterized protein</fullName>
    </submittedName>
</protein>
<reference evidence="1" key="2">
    <citation type="submission" date="2022-11" db="EMBL/GenBank/DDBJ databases">
        <title>Draft genome sequence of Sellimonas catena strain 18CBH55.</title>
        <authorList>
            <person name="Hisatomi A."/>
            <person name="Ohkuma M."/>
            <person name="Sakamoto M."/>
        </authorList>
    </citation>
    <scope>NUCLEOTIDE SEQUENCE</scope>
    <source>
        <strain evidence="1">18CBH55</strain>
    </source>
</reference>
<organism evidence="1 2">
    <name type="scientific">Sellimonas catena</name>
    <dbReference type="NCBI Taxonomy" id="2994035"/>
    <lineage>
        <taxon>Bacteria</taxon>
        <taxon>Bacillati</taxon>
        <taxon>Bacillota</taxon>
        <taxon>Clostridia</taxon>
        <taxon>Lachnospirales</taxon>
        <taxon>Lachnospiraceae</taxon>
        <taxon>Sellimonas</taxon>
    </lineage>
</organism>
<reference evidence="1" key="1">
    <citation type="submission" date="2022-11" db="EMBL/GenBank/DDBJ databases">
        <title>Draft genome sequence of Sellimonas catena strain 18CBH55.</title>
        <authorList>
            <person name="Atsushi H."/>
            <person name="Moriya O."/>
            <person name="Mitsuo S."/>
        </authorList>
    </citation>
    <scope>NUCLEOTIDE SEQUENCE</scope>
    <source>
        <strain evidence="1">18CBH55</strain>
    </source>
</reference>
<dbReference type="EMBL" id="BSCH01000009">
    <property type="protein sequence ID" value="GLG90200.1"/>
    <property type="molecule type" value="Genomic_DNA"/>
</dbReference>
<name>A0A9W6FFT7_9FIRM</name>
<accession>A0A9W6FFT7</accession>
<gene>
    <name evidence="1" type="ORF">Selli2_16270</name>
</gene>
<evidence type="ECO:0000313" key="2">
    <source>
        <dbReference type="Proteomes" id="UP001145094"/>
    </source>
</evidence>
<sequence>MAMLNAKHVGTRQSSRLLYRPVYKEVFSPPGVTDEPQNVFHDALLNYQKHYLLF</sequence>
<evidence type="ECO:0000313" key="1">
    <source>
        <dbReference type="EMBL" id="GLG90200.1"/>
    </source>
</evidence>
<comment type="caution">
    <text evidence="1">The sequence shown here is derived from an EMBL/GenBank/DDBJ whole genome shotgun (WGS) entry which is preliminary data.</text>
</comment>
<reference evidence="1" key="3">
    <citation type="journal article" date="2023" name="Int. J. Syst. Evol. Microbiol.">
        <title>Sellimonas catena sp. nov., isolated from human faeces.</title>
        <authorList>
            <person name="Hisatomi A."/>
            <person name="Ohkuma M."/>
            <person name="Sakamoto M."/>
        </authorList>
    </citation>
    <scope>NUCLEOTIDE SEQUENCE</scope>
    <source>
        <strain evidence="1">18CBH55</strain>
    </source>
</reference>